<dbReference type="EMBL" id="JAVFKD010000014">
    <property type="protein sequence ID" value="KAK5989647.1"/>
    <property type="molecule type" value="Genomic_DNA"/>
</dbReference>
<keyword evidence="3" id="KW-0812">Transmembrane</keyword>
<gene>
    <name evidence="5" type="ORF">PT974_07902</name>
</gene>
<evidence type="ECO:0000256" key="1">
    <source>
        <dbReference type="ARBA" id="ARBA00004141"/>
    </source>
</evidence>
<dbReference type="CDD" id="cd17325">
    <property type="entry name" value="MFS_MdtG_SLC18_like"/>
    <property type="match status" value="1"/>
</dbReference>
<dbReference type="PANTHER" id="PTHR38663:SF1">
    <property type="entry name" value="L-ORNITHINE N(5)-MONOOXYGENASE"/>
    <property type="match status" value="1"/>
</dbReference>
<evidence type="ECO:0000259" key="4">
    <source>
        <dbReference type="PROSITE" id="PS50850"/>
    </source>
</evidence>
<sequence length="995" mass="109292">MLTAPSSPDAPVEERPRESPYAAQRRALGWRASEAFVTFSATLAICTDTIVYDLVIPFLPQLFTGRLGTPPDQVEKWTALTLEAFGLSQLVFTWIAGYIVDRSVSKSAPMIAGLIILLFSTSLFFLGTTEYMIILARGVQGASSGLVWVSAMSFLVSQVDEENIGVCMGYTTLGMTVGELIGPLLGGTLYDRAGHWAVYAVVSTLVLIDLGVRLMVKEIQKNPSYLVKNSIETSETDPLLGDGQRTNGTLTASSSTGCGSESAGSSTPTASTDNTDSESISSMSSEDLKGRGAVDELRTLGWNCISSVLGLIVVSTVRFGFEAVIPLFVLRHFSWSASVSGGVMSCLLLPNIASPLLGKFTSVHGPRWFSSIGLFVSGMFLLTLCFLTGDDPKTRVLFVFNVIAIGVGVATTTITHGIALSVASPRAEEIAARAKATGQKLSWGLRLITPGMMMREEDIYDIIVVGAGPCGLATAARLREHTPAALFTAEEHRRYHWIGKYGNKLTLKHVRSGKISSGRDTKAPRSEYNMLILDATDDKWMGRWNRLFKTYDISHLRSPMLWHVDPLDRDSLLAHAYAHQREDELVEIRNCVGKEISKHAAKKKKKACHRACGGKQEARIAINLRERNDYYTPSQSLFCDHCEKVADRYKLGSQIIRKETVKDIDYGEITGVSISGEKLFTVTTGQTSRYARAVVLAVGPANIPKIPSLPSIPTDSLSLRQACHSMQIRDFPDPVIQQRMAHQRRTNILIVGGGLTSAQLSDLAIRRGVTKVWHIMRGPCRVKHFDVDLQWMGKYKNAEQARFWSADSDDERLEILKMARGGGSITPLFYKRLKNHIASGKLELRTETILVDAKLEDINGLSMWKIETEPPSANIPPMDYIYFATGIQTDYSSLPYLQTMMKKYPIHGHGGFPCISDDLMWKDDVPLFLVGRLAALRLGPAAPNIGGAKIGAERVAWAIEDLIQPQGESELVEEDTDLARYLSGQGNMYSTLSDE</sequence>
<dbReference type="Gene3D" id="3.50.50.60">
    <property type="entry name" value="FAD/NAD(P)-binding domain"/>
    <property type="match status" value="1"/>
</dbReference>
<proteinExistence type="predicted"/>
<dbReference type="InterPro" id="IPR020846">
    <property type="entry name" value="MFS_dom"/>
</dbReference>
<comment type="caution">
    <text evidence="5">The sequence shown here is derived from an EMBL/GenBank/DDBJ whole genome shotgun (WGS) entry which is preliminary data.</text>
</comment>
<feature type="transmembrane region" description="Helical" evidence="3">
    <location>
        <begin position="196"/>
        <end position="216"/>
    </location>
</feature>
<dbReference type="PANTHER" id="PTHR38663">
    <property type="match status" value="1"/>
</dbReference>
<organism evidence="5 6">
    <name type="scientific">Cladobotryum mycophilum</name>
    <dbReference type="NCBI Taxonomy" id="491253"/>
    <lineage>
        <taxon>Eukaryota</taxon>
        <taxon>Fungi</taxon>
        <taxon>Dikarya</taxon>
        <taxon>Ascomycota</taxon>
        <taxon>Pezizomycotina</taxon>
        <taxon>Sordariomycetes</taxon>
        <taxon>Hypocreomycetidae</taxon>
        <taxon>Hypocreales</taxon>
        <taxon>Hypocreaceae</taxon>
        <taxon>Cladobotryum</taxon>
    </lineage>
</organism>
<evidence type="ECO:0000256" key="2">
    <source>
        <dbReference type="SAM" id="MobiDB-lite"/>
    </source>
</evidence>
<feature type="transmembrane region" description="Helical" evidence="3">
    <location>
        <begin position="168"/>
        <end position="190"/>
    </location>
</feature>
<evidence type="ECO:0000256" key="3">
    <source>
        <dbReference type="SAM" id="Phobius"/>
    </source>
</evidence>
<feature type="region of interest" description="Disordered" evidence="2">
    <location>
        <begin position="1"/>
        <end position="20"/>
    </location>
</feature>
<feature type="transmembrane region" description="Helical" evidence="3">
    <location>
        <begin position="368"/>
        <end position="389"/>
    </location>
</feature>
<dbReference type="PROSITE" id="PS50850">
    <property type="entry name" value="MFS"/>
    <property type="match status" value="1"/>
</dbReference>
<accession>A0ABR0SBU9</accession>
<feature type="region of interest" description="Disordered" evidence="2">
    <location>
        <begin position="237"/>
        <end position="287"/>
    </location>
</feature>
<dbReference type="InterPro" id="IPR011701">
    <property type="entry name" value="MFS"/>
</dbReference>
<keyword evidence="6" id="KW-1185">Reference proteome</keyword>
<dbReference type="Pfam" id="PF07690">
    <property type="entry name" value="MFS_1"/>
    <property type="match status" value="1"/>
</dbReference>
<feature type="transmembrane region" description="Helical" evidence="3">
    <location>
        <begin position="132"/>
        <end position="156"/>
    </location>
</feature>
<feature type="transmembrane region" description="Helical" evidence="3">
    <location>
        <begin position="35"/>
        <end position="59"/>
    </location>
</feature>
<evidence type="ECO:0000313" key="5">
    <source>
        <dbReference type="EMBL" id="KAK5989647.1"/>
    </source>
</evidence>
<dbReference type="Gene3D" id="1.20.1250.20">
    <property type="entry name" value="MFS general substrate transporter like domains"/>
    <property type="match status" value="2"/>
</dbReference>
<dbReference type="SUPFAM" id="SSF51905">
    <property type="entry name" value="FAD/NAD(P)-binding domain"/>
    <property type="match status" value="1"/>
</dbReference>
<feature type="transmembrane region" description="Helical" evidence="3">
    <location>
        <begin position="79"/>
        <end position="100"/>
    </location>
</feature>
<dbReference type="InterPro" id="IPR036188">
    <property type="entry name" value="FAD/NAD-bd_sf"/>
</dbReference>
<protein>
    <submittedName>
        <fullName evidence="5">MFS-type transporter C18.02</fullName>
    </submittedName>
</protein>
<keyword evidence="3" id="KW-1133">Transmembrane helix</keyword>
<feature type="transmembrane region" description="Helical" evidence="3">
    <location>
        <begin position="395"/>
        <end position="423"/>
    </location>
</feature>
<name>A0ABR0SBU9_9HYPO</name>
<dbReference type="SUPFAM" id="SSF103473">
    <property type="entry name" value="MFS general substrate transporter"/>
    <property type="match status" value="1"/>
</dbReference>
<dbReference type="InterPro" id="IPR036259">
    <property type="entry name" value="MFS_trans_sf"/>
</dbReference>
<feature type="domain" description="Major facilitator superfamily (MFS) profile" evidence="4">
    <location>
        <begin position="34"/>
        <end position="493"/>
    </location>
</feature>
<feature type="compositionally biased region" description="Polar residues" evidence="2">
    <location>
        <begin position="244"/>
        <end position="274"/>
    </location>
</feature>
<dbReference type="Proteomes" id="UP001338125">
    <property type="component" value="Unassembled WGS sequence"/>
</dbReference>
<evidence type="ECO:0000313" key="6">
    <source>
        <dbReference type="Proteomes" id="UP001338125"/>
    </source>
</evidence>
<reference evidence="5 6" key="1">
    <citation type="submission" date="2024-01" db="EMBL/GenBank/DDBJ databases">
        <title>Complete genome of Cladobotryum mycophilum ATHUM6906.</title>
        <authorList>
            <person name="Christinaki A.C."/>
            <person name="Myridakis A.I."/>
            <person name="Kouvelis V.N."/>
        </authorList>
    </citation>
    <scope>NUCLEOTIDE SEQUENCE [LARGE SCALE GENOMIC DNA]</scope>
    <source>
        <strain evidence="5 6">ATHUM6906</strain>
    </source>
</reference>
<comment type="subcellular location">
    <subcellularLocation>
        <location evidence="1">Membrane</location>
        <topology evidence="1">Multi-pass membrane protein</topology>
    </subcellularLocation>
</comment>
<feature type="transmembrane region" description="Helical" evidence="3">
    <location>
        <begin position="300"/>
        <end position="321"/>
    </location>
</feature>
<feature type="transmembrane region" description="Helical" evidence="3">
    <location>
        <begin position="107"/>
        <end position="126"/>
    </location>
</feature>
<keyword evidence="3" id="KW-0472">Membrane</keyword>